<comment type="subcellular location">
    <subcellularLocation>
        <location evidence="3">Cytoplasm</location>
    </subcellularLocation>
</comment>
<evidence type="ECO:0000313" key="6">
    <source>
        <dbReference type="Proteomes" id="UP000294848"/>
    </source>
</evidence>
<evidence type="ECO:0000313" key="5">
    <source>
        <dbReference type="EMBL" id="TDO03403.1"/>
    </source>
</evidence>
<dbReference type="InterPro" id="IPR003728">
    <property type="entry name" value="Ribosome_maturation_RimP"/>
</dbReference>
<keyword evidence="1 3" id="KW-0963">Cytoplasm</keyword>
<dbReference type="HAMAP" id="MF_01077">
    <property type="entry name" value="RimP"/>
    <property type="match status" value="1"/>
</dbReference>
<dbReference type="Gene3D" id="3.30.300.70">
    <property type="entry name" value="RimP-like superfamily, N-terminal"/>
    <property type="match status" value="1"/>
</dbReference>
<dbReference type="OrthoDB" id="9789702at2"/>
<dbReference type="RefSeq" id="WP_133464740.1">
    <property type="nucleotide sequence ID" value="NZ_SNWI01000003.1"/>
</dbReference>
<evidence type="ECO:0000256" key="3">
    <source>
        <dbReference type="HAMAP-Rule" id="MF_01077"/>
    </source>
</evidence>
<dbReference type="SUPFAM" id="SSF75420">
    <property type="entry name" value="YhbC-like, N-terminal domain"/>
    <property type="match status" value="1"/>
</dbReference>
<dbReference type="PANTHER" id="PTHR33867">
    <property type="entry name" value="RIBOSOME MATURATION FACTOR RIMP"/>
    <property type="match status" value="1"/>
</dbReference>
<protein>
    <recommendedName>
        <fullName evidence="3">Ribosome maturation factor RimP</fullName>
    </recommendedName>
</protein>
<comment type="function">
    <text evidence="3">Required for maturation of 30S ribosomal subunits.</text>
</comment>
<evidence type="ECO:0000256" key="1">
    <source>
        <dbReference type="ARBA" id="ARBA00022490"/>
    </source>
</evidence>
<dbReference type="GO" id="GO:0000028">
    <property type="term" value="P:ribosomal small subunit assembly"/>
    <property type="evidence" value="ECO:0007669"/>
    <property type="project" value="TreeGrafter"/>
</dbReference>
<proteinExistence type="inferred from homology"/>
<dbReference type="GO" id="GO:0006412">
    <property type="term" value="P:translation"/>
    <property type="evidence" value="ECO:0007669"/>
    <property type="project" value="TreeGrafter"/>
</dbReference>
<dbReference type="PANTHER" id="PTHR33867:SF1">
    <property type="entry name" value="RIBOSOME MATURATION FACTOR RIMP"/>
    <property type="match status" value="1"/>
</dbReference>
<dbReference type="InterPro" id="IPR035956">
    <property type="entry name" value="RimP_N_sf"/>
</dbReference>
<dbReference type="NCBIfam" id="NF002531">
    <property type="entry name" value="PRK02001.1"/>
    <property type="match status" value="1"/>
</dbReference>
<evidence type="ECO:0000256" key="2">
    <source>
        <dbReference type="ARBA" id="ARBA00022517"/>
    </source>
</evidence>
<organism evidence="5 6">
    <name type="scientific">Sunxiuqinia elliptica</name>
    <dbReference type="NCBI Taxonomy" id="655355"/>
    <lineage>
        <taxon>Bacteria</taxon>
        <taxon>Pseudomonadati</taxon>
        <taxon>Bacteroidota</taxon>
        <taxon>Bacteroidia</taxon>
        <taxon>Marinilabiliales</taxon>
        <taxon>Prolixibacteraceae</taxon>
        <taxon>Sunxiuqinia</taxon>
    </lineage>
</organism>
<gene>
    <name evidence="3" type="primary">rimP</name>
    <name evidence="5" type="ORF">DET52_103348</name>
</gene>
<dbReference type="AlphaFoldDB" id="A0A4R6H577"/>
<keyword evidence="2 3" id="KW-0690">Ribosome biogenesis</keyword>
<feature type="domain" description="Ribosome maturation factor RimP N-terminal" evidence="4">
    <location>
        <begin position="21"/>
        <end position="74"/>
    </location>
</feature>
<comment type="similarity">
    <text evidence="3">Belongs to the RimP family.</text>
</comment>
<reference evidence="5 6" key="1">
    <citation type="submission" date="2019-03" db="EMBL/GenBank/DDBJ databases">
        <title>Freshwater and sediment microbial communities from various areas in North America, analyzing microbe dynamics in response to fracking.</title>
        <authorList>
            <person name="Lamendella R."/>
        </authorList>
    </citation>
    <scope>NUCLEOTIDE SEQUENCE [LARGE SCALE GENOMIC DNA]</scope>
    <source>
        <strain evidence="5 6">114D</strain>
    </source>
</reference>
<comment type="caution">
    <text evidence="5">The sequence shown here is derived from an EMBL/GenBank/DDBJ whole genome shotgun (WGS) entry which is preliminary data.</text>
</comment>
<accession>A0A4R6H577</accession>
<evidence type="ECO:0000259" key="4">
    <source>
        <dbReference type="Pfam" id="PF02576"/>
    </source>
</evidence>
<dbReference type="InterPro" id="IPR028989">
    <property type="entry name" value="RimP_N"/>
</dbReference>
<dbReference type="GO" id="GO:0005829">
    <property type="term" value="C:cytosol"/>
    <property type="evidence" value="ECO:0007669"/>
    <property type="project" value="TreeGrafter"/>
</dbReference>
<dbReference type="Pfam" id="PF02576">
    <property type="entry name" value="RimP_N"/>
    <property type="match status" value="1"/>
</dbReference>
<name>A0A4R6H577_9BACT</name>
<sequence length="153" mass="17457">MIDKKKIAQLIEDELTDDQFIVDFEITPSNQILVTLDGENGITIDHCVHISRLVEGNLDREEEDFELQVSSAGLGQPLKIHRQFVKNTGKEMEVVLSNGEKLEGVLKSVDQDGFELETSKRERVEGHKKKQLITRTHRIAFDEAKTVKNIIKF</sequence>
<dbReference type="Proteomes" id="UP000294848">
    <property type="component" value="Unassembled WGS sequence"/>
</dbReference>
<dbReference type="EMBL" id="SNWI01000003">
    <property type="protein sequence ID" value="TDO03403.1"/>
    <property type="molecule type" value="Genomic_DNA"/>
</dbReference>